<sequence>MNKIELNNPPAVPLRRKKTSSNNKLLICNLSPKQPIKNIIITSGASSSNKLIKEDDKNLIKYSSNLNKKLNIPIIKEPQKIQEDKKLKIKNNPTLLFTTRDFESVMEHSEMNRDSDKSNLTKFPAKKTNNNNNNVTSEETTCFTITASNLPFATFKRELTNENFPLNKNNSFNFEDKNKFFTDLKIQNLENKSKENDEKKMMKNGNKIDEKTPNQMKNDLLNELVTNFNDLKLKKISITSQVTDKNNSDKKLMVEKKINAYNNSNKNNNGINCVISMNNSACNIGKKTDDKDLEIDNYNNDTTSLKIMKKNNNSPILPAKIISNFTDDKISLLCINNNNNNNDIDNNIIEKTYTLRRKKSGRVSHNYGINDQINNSKNNIINFRNENSDIASDSCVEKDIKINMNDKKIVVEIEHTLVKKCSRSVIDYKVDEGGKNFSSNEFNLKPMTGSCLRNSPSISQSCHKKVKFNGNKTTGANKFKKVKRRAPPRPFSNGKGAIECTVCDNQEEKEDPGKFNDNDLGKIRRLTSEAYSQPTNEENSPRRNVKSGKNRIVFFQSLFNNRVCKYCVKVNK</sequence>
<name>A0A8J5QLZ2_9HYME</name>
<organism evidence="2 3">
    <name type="scientific">Cotesia typhae</name>
    <dbReference type="NCBI Taxonomy" id="2053667"/>
    <lineage>
        <taxon>Eukaryota</taxon>
        <taxon>Metazoa</taxon>
        <taxon>Ecdysozoa</taxon>
        <taxon>Arthropoda</taxon>
        <taxon>Hexapoda</taxon>
        <taxon>Insecta</taxon>
        <taxon>Pterygota</taxon>
        <taxon>Neoptera</taxon>
        <taxon>Endopterygota</taxon>
        <taxon>Hymenoptera</taxon>
        <taxon>Apocrita</taxon>
        <taxon>Ichneumonoidea</taxon>
        <taxon>Braconidae</taxon>
        <taxon>Microgastrinae</taxon>
        <taxon>Cotesia</taxon>
    </lineage>
</organism>
<reference evidence="2" key="2">
    <citation type="submission" date="2021-04" db="EMBL/GenBank/DDBJ databases">
        <title>Genome-wide patterns of bracovirus chromosomal integration into multiple host tissues during parasitism.</title>
        <authorList>
            <person name="Chebbi M.A.C."/>
        </authorList>
    </citation>
    <scope>NUCLEOTIDE SEQUENCE</scope>
    <source>
        <tissue evidence="2">Whole body</tissue>
    </source>
</reference>
<accession>A0A8J5QLZ2</accession>
<dbReference type="OrthoDB" id="10382847at2759"/>
<dbReference type="AlphaFoldDB" id="A0A8J5QLZ2"/>
<evidence type="ECO:0000313" key="3">
    <source>
        <dbReference type="Proteomes" id="UP000729913"/>
    </source>
</evidence>
<evidence type="ECO:0000313" key="2">
    <source>
        <dbReference type="EMBL" id="KAG8035195.1"/>
    </source>
</evidence>
<comment type="caution">
    <text evidence="2">The sequence shown here is derived from an EMBL/GenBank/DDBJ whole genome shotgun (WGS) entry which is preliminary data.</text>
</comment>
<dbReference type="EMBL" id="JAAOIC020000064">
    <property type="protein sequence ID" value="KAG8035195.1"/>
    <property type="molecule type" value="Genomic_DNA"/>
</dbReference>
<feature type="compositionally biased region" description="Basic residues" evidence="1">
    <location>
        <begin position="478"/>
        <end position="487"/>
    </location>
</feature>
<gene>
    <name evidence="2" type="ORF">G9C98_001685</name>
</gene>
<proteinExistence type="predicted"/>
<protein>
    <submittedName>
        <fullName evidence="2">Uncharacterized protein</fullName>
    </submittedName>
</protein>
<feature type="region of interest" description="Disordered" evidence="1">
    <location>
        <begin position="469"/>
        <end position="493"/>
    </location>
</feature>
<feature type="compositionally biased region" description="Basic and acidic residues" evidence="1">
    <location>
        <begin position="109"/>
        <end position="119"/>
    </location>
</feature>
<dbReference type="Proteomes" id="UP000729913">
    <property type="component" value="Unassembled WGS sequence"/>
</dbReference>
<reference evidence="2" key="1">
    <citation type="submission" date="2020-03" db="EMBL/GenBank/DDBJ databases">
        <authorList>
            <person name="Chebbi M.A."/>
            <person name="Drezen J.M."/>
        </authorList>
    </citation>
    <scope>NUCLEOTIDE SEQUENCE</scope>
    <source>
        <tissue evidence="2">Whole body</tissue>
    </source>
</reference>
<feature type="region of interest" description="Disordered" evidence="1">
    <location>
        <begin position="109"/>
        <end position="134"/>
    </location>
</feature>
<keyword evidence="3" id="KW-1185">Reference proteome</keyword>
<evidence type="ECO:0000256" key="1">
    <source>
        <dbReference type="SAM" id="MobiDB-lite"/>
    </source>
</evidence>